<comment type="subcellular location">
    <subcellularLocation>
        <location evidence="1">Membrane</location>
    </subcellularLocation>
</comment>
<evidence type="ECO:0000256" key="5">
    <source>
        <dbReference type="ARBA" id="ARBA00023237"/>
    </source>
</evidence>
<dbReference type="PANTHER" id="PTHR12815:SF47">
    <property type="entry name" value="TRANSLOCATION AND ASSEMBLY MODULE SUBUNIT TAMA"/>
    <property type="match status" value="1"/>
</dbReference>
<dbReference type="Gene3D" id="2.40.160.50">
    <property type="entry name" value="membrane protein fhac: a member of the omp85/tpsb transporter family"/>
    <property type="match status" value="1"/>
</dbReference>
<proteinExistence type="predicted"/>
<organism evidence="8 9">
    <name type="scientific">Prevotella denticola CRIS 18C-A</name>
    <dbReference type="NCBI Taxonomy" id="944557"/>
    <lineage>
        <taxon>Bacteria</taxon>
        <taxon>Pseudomonadati</taxon>
        <taxon>Bacteroidota</taxon>
        <taxon>Bacteroidia</taxon>
        <taxon>Bacteroidales</taxon>
        <taxon>Prevotellaceae</taxon>
        <taxon>Prevotella</taxon>
    </lineage>
</organism>
<dbReference type="Pfam" id="PF01103">
    <property type="entry name" value="Omp85"/>
    <property type="match status" value="1"/>
</dbReference>
<feature type="transmembrane region" description="Helical" evidence="6">
    <location>
        <begin position="12"/>
        <end position="32"/>
    </location>
</feature>
<dbReference type="Proteomes" id="UP000003155">
    <property type="component" value="Unassembled WGS sequence"/>
</dbReference>
<comment type="caution">
    <text evidence="8">The sequence shown here is derived from an EMBL/GenBank/DDBJ whole genome shotgun (WGS) entry which is preliminary data.</text>
</comment>
<accession>F0H9W4</accession>
<evidence type="ECO:0000313" key="9">
    <source>
        <dbReference type="Proteomes" id="UP000003155"/>
    </source>
</evidence>
<keyword evidence="4 6" id="KW-0472">Membrane</keyword>
<name>F0H9W4_9BACT</name>
<dbReference type="GO" id="GO:0019867">
    <property type="term" value="C:outer membrane"/>
    <property type="evidence" value="ECO:0007669"/>
    <property type="project" value="InterPro"/>
</dbReference>
<keyword evidence="2 6" id="KW-0812">Transmembrane</keyword>
<dbReference type="EMBL" id="AEXO01000099">
    <property type="protein sequence ID" value="EGC85378.1"/>
    <property type="molecule type" value="Genomic_DNA"/>
</dbReference>
<feature type="domain" description="Bacterial surface antigen (D15)" evidence="7">
    <location>
        <begin position="623"/>
        <end position="791"/>
    </location>
</feature>
<keyword evidence="5" id="KW-0998">Cell outer membrane</keyword>
<evidence type="ECO:0000256" key="1">
    <source>
        <dbReference type="ARBA" id="ARBA00004370"/>
    </source>
</evidence>
<evidence type="ECO:0000256" key="2">
    <source>
        <dbReference type="ARBA" id="ARBA00022692"/>
    </source>
</evidence>
<dbReference type="InterPro" id="IPR000184">
    <property type="entry name" value="Bac_surfAg_D15"/>
</dbReference>
<protein>
    <submittedName>
        <fullName evidence="8">Outer membrane protein, OMP85 family</fullName>
    </submittedName>
</protein>
<evidence type="ECO:0000256" key="4">
    <source>
        <dbReference type="ARBA" id="ARBA00023136"/>
    </source>
</evidence>
<sequence length="810" mass="92905">MSMRRKNNHRWLNVVSYISPIGLLGLVVLMNLTGCSTTSAIPDGEQLYTGMESTRYSNYQRNKHFIAVQEELDVILATMPNAALLGSPHIRSPFPVGLWVWNAFSQDTTRFSRWMVKAFGSAPVLMSSTTPDLRVTVGENLLKKRGYFDGKISYERIAQRNPKKARLRYAVDMGHLWTLDTVRYTNFTPAADSLITAHLDEAVIHKGDAFDVSTLEQERKRITELFRSNGYYYYQNSDASYLADTTLVHGEAAVRLQMADSVNPRALRTWTIGTVTINLQREFMEKLEKERRFRDVIVNYNGSHMPLRMRTIANDLKMWPGTLYNHELHEQSQRQLAAGGIFTSTSFTFTPRDTTDTCRVLDMKVDCLFDKPYDFYVEAYGKGKTSGRYGPEGIIGFTKRNAFRGGERLNLRVHGAYEWSSNSDDDGRSRLGINNYEYGVEANLQIPRFVNPFVAPPRKRWMKIQRKVEEAAEKGLAYKPKPPRTYYTTPSTTLKASVDVLNRAKYFKRHVVSGELTYQWQPNERNSYSFSPLSLTYEYMHKVTDRYLELIDSVPYLEVSMADQFIPKMLFQYTFMSPARYRNPVKIWTTVSEASNVLSAAYTLSGRHWSEKNKQLFKNPFAQFLKVEANLTKIWTVAEKSSVAAHVNAGALWAYGNSRFAPYTEQFYVGGANSIRAFNARQIGPGRYRSTQRRRSYVERTGDIKFQMNLEYRPRLMGSLYGAVFLDAGNVWTMHYDEGRPGGYFKMKNLFKEMALGTGVGLRYDLGYFMLRVDWGIGLHVPYDTGKNGFYNISSFKDAQAFHLAIGLPF</sequence>
<keyword evidence="3" id="KW-0732">Signal</keyword>
<evidence type="ECO:0000256" key="6">
    <source>
        <dbReference type="SAM" id="Phobius"/>
    </source>
</evidence>
<evidence type="ECO:0000259" key="7">
    <source>
        <dbReference type="Pfam" id="PF01103"/>
    </source>
</evidence>
<evidence type="ECO:0000256" key="3">
    <source>
        <dbReference type="ARBA" id="ARBA00022729"/>
    </source>
</evidence>
<dbReference type="AlphaFoldDB" id="F0H9W4"/>
<gene>
    <name evidence="8" type="ORF">HMPREF9303_1084</name>
</gene>
<evidence type="ECO:0000313" key="8">
    <source>
        <dbReference type="EMBL" id="EGC85378.1"/>
    </source>
</evidence>
<keyword evidence="6" id="KW-1133">Transmembrane helix</keyword>
<dbReference type="InterPro" id="IPR039910">
    <property type="entry name" value="D15-like"/>
</dbReference>
<reference evidence="8 9" key="1">
    <citation type="submission" date="2011-02" db="EMBL/GenBank/DDBJ databases">
        <authorList>
            <person name="Durkin A.S."/>
            <person name="Madupu R."/>
            <person name="Torralba M."/>
            <person name="Gillis M."/>
            <person name="Methe B."/>
            <person name="Sutton G."/>
            <person name="Nelson K.E."/>
        </authorList>
    </citation>
    <scope>NUCLEOTIDE SEQUENCE [LARGE SCALE GENOMIC DNA]</scope>
    <source>
        <strain evidence="8 9">CRIS 18C-A</strain>
    </source>
</reference>
<keyword evidence="9" id="KW-1185">Reference proteome</keyword>
<dbReference type="PANTHER" id="PTHR12815">
    <property type="entry name" value="SORTING AND ASSEMBLY MACHINERY SAMM50 PROTEIN FAMILY MEMBER"/>
    <property type="match status" value="1"/>
</dbReference>